<reference evidence="6 7" key="1">
    <citation type="submission" date="2019-05" db="EMBL/GenBank/DDBJ databases">
        <title>Arcobacter cibarius and Arcobacter thereius providing challenges in identification an antibiotic susceptibility and Quinolone resistance.</title>
        <authorList>
            <person name="Busch A."/>
            <person name="Hanel I."/>
            <person name="Hotzel H."/>
            <person name="Tomaso H."/>
        </authorList>
    </citation>
    <scope>NUCLEOTIDE SEQUENCE [LARGE SCALE GENOMIC DNA]</scope>
    <source>
        <strain evidence="6 7">16CS0831-2</strain>
    </source>
</reference>
<dbReference type="SMART" id="SM00283">
    <property type="entry name" value="MA"/>
    <property type="match status" value="1"/>
</dbReference>
<dbReference type="Pfam" id="PF00015">
    <property type="entry name" value="MCPsignal"/>
    <property type="match status" value="1"/>
</dbReference>
<name>A0ABY2V3K7_9BACT</name>
<keyword evidence="3" id="KW-0807">Transducer</keyword>
<dbReference type="Proteomes" id="UP000305417">
    <property type="component" value="Unassembled WGS sequence"/>
</dbReference>
<dbReference type="PRINTS" id="PR00260">
    <property type="entry name" value="CHEMTRNSDUCR"/>
</dbReference>
<feature type="domain" description="Methyl-accepting transducer" evidence="5">
    <location>
        <begin position="166"/>
        <end position="395"/>
    </location>
</feature>
<dbReference type="Gene3D" id="1.10.287.950">
    <property type="entry name" value="Methyl-accepting chemotaxis protein"/>
    <property type="match status" value="1"/>
</dbReference>
<evidence type="ECO:0000313" key="6">
    <source>
        <dbReference type="EMBL" id="TLS97813.1"/>
    </source>
</evidence>
<dbReference type="SUPFAM" id="SSF58104">
    <property type="entry name" value="Methyl-accepting chemotaxis protein (MCP) signaling domain"/>
    <property type="match status" value="1"/>
</dbReference>
<evidence type="ECO:0000313" key="7">
    <source>
        <dbReference type="Proteomes" id="UP000305417"/>
    </source>
</evidence>
<evidence type="ECO:0000256" key="4">
    <source>
        <dbReference type="SAM" id="Coils"/>
    </source>
</evidence>
<keyword evidence="1" id="KW-0145">Chemotaxis</keyword>
<dbReference type="PROSITE" id="PS50111">
    <property type="entry name" value="CHEMOTAXIS_TRANSDUC_2"/>
    <property type="match status" value="1"/>
</dbReference>
<comment type="similarity">
    <text evidence="2">Belongs to the methyl-accepting chemotaxis (MCP) protein family.</text>
</comment>
<dbReference type="EMBL" id="VBUC01000018">
    <property type="protein sequence ID" value="TLS97813.1"/>
    <property type="molecule type" value="Genomic_DNA"/>
</dbReference>
<dbReference type="InterPro" id="IPR051310">
    <property type="entry name" value="MCP_chemotaxis"/>
</dbReference>
<dbReference type="InterPro" id="IPR004090">
    <property type="entry name" value="Chemotax_Me-accpt_rcpt"/>
</dbReference>
<evidence type="ECO:0000256" key="1">
    <source>
        <dbReference type="ARBA" id="ARBA00022500"/>
    </source>
</evidence>
<evidence type="ECO:0000259" key="5">
    <source>
        <dbReference type="PROSITE" id="PS50111"/>
    </source>
</evidence>
<proteinExistence type="inferred from homology"/>
<sequence length="411" mass="45766">MFGAISNKDLETIDNYFKQFIKFISYDKNEFNYIESTGNKKLDSMFKSWNEQIKTIDKRNKEDMKVLGEIVLTADKVEQGIYKCRIKGNSSNPTISTLRNTLNKMLVSIDDATSRLLRVVNSYTNNDFTDSIKVVDKYKEEMRSLMESINVLGKVLNDNARNNYNNGEVLEKNSFVMTSSMNNLASKTNEQAASLEQTSAAIEEITNITRNNTQNATKMASLGHIVKKSVLEGEDLASKTAKSMDEINDKVKAINESISIIDQIAFQTNILSLNAAVEAATAGEAGKGFAVVAQEVRNLASRSAEAAHEIKNLVEEATLKANDGKKVSSDMINGYEELNNNITQTIQIIEDVSNASKEQITRIEQINQAVDMLDRFTQENVAESNQVKAIAQNVSKLAHQLLIDAQSKKFN</sequence>
<keyword evidence="7" id="KW-1185">Reference proteome</keyword>
<dbReference type="InterPro" id="IPR004089">
    <property type="entry name" value="MCPsignal_dom"/>
</dbReference>
<accession>A0ABY2V3K7</accession>
<dbReference type="PANTHER" id="PTHR43531:SF11">
    <property type="entry name" value="METHYL-ACCEPTING CHEMOTAXIS PROTEIN 3"/>
    <property type="match status" value="1"/>
</dbReference>
<comment type="caution">
    <text evidence="6">The sequence shown here is derived from an EMBL/GenBank/DDBJ whole genome shotgun (WGS) entry which is preliminary data.</text>
</comment>
<gene>
    <name evidence="6" type="ORF">FE247_07755</name>
</gene>
<protein>
    <submittedName>
        <fullName evidence="6">Methyl-accepting chemotaxis protein</fullName>
    </submittedName>
</protein>
<evidence type="ECO:0000256" key="2">
    <source>
        <dbReference type="ARBA" id="ARBA00029447"/>
    </source>
</evidence>
<feature type="coiled-coil region" evidence="4">
    <location>
        <begin position="296"/>
        <end position="355"/>
    </location>
</feature>
<keyword evidence="4" id="KW-0175">Coiled coil</keyword>
<dbReference type="RefSeq" id="WP_138108903.1">
    <property type="nucleotide sequence ID" value="NZ_VBUC01000018.1"/>
</dbReference>
<evidence type="ECO:0000256" key="3">
    <source>
        <dbReference type="PROSITE-ProRule" id="PRU00284"/>
    </source>
</evidence>
<dbReference type="PANTHER" id="PTHR43531">
    <property type="entry name" value="PROTEIN ICFG"/>
    <property type="match status" value="1"/>
</dbReference>
<organism evidence="6 7">
    <name type="scientific">Aliarcobacter cibarius</name>
    <dbReference type="NCBI Taxonomy" id="255507"/>
    <lineage>
        <taxon>Bacteria</taxon>
        <taxon>Pseudomonadati</taxon>
        <taxon>Campylobacterota</taxon>
        <taxon>Epsilonproteobacteria</taxon>
        <taxon>Campylobacterales</taxon>
        <taxon>Arcobacteraceae</taxon>
        <taxon>Aliarcobacter</taxon>
    </lineage>
</organism>